<dbReference type="FunFam" id="3.30.70.100:FF:000001">
    <property type="entry name" value="ATPase copper transporting beta"/>
    <property type="match status" value="1"/>
</dbReference>
<comment type="caution">
    <text evidence="4">The sequence shown here is derived from an EMBL/GenBank/DDBJ whole genome shotgun (WGS) entry which is preliminary data.</text>
</comment>
<dbReference type="GO" id="GO:0046872">
    <property type="term" value="F:metal ion binding"/>
    <property type="evidence" value="ECO:0007669"/>
    <property type="project" value="UniProtKB-KW"/>
</dbReference>
<evidence type="ECO:0000259" key="3">
    <source>
        <dbReference type="PROSITE" id="PS50846"/>
    </source>
</evidence>
<protein>
    <recommendedName>
        <fullName evidence="1">Copper chaperone CopZ</fullName>
    </recommendedName>
</protein>
<dbReference type="SUPFAM" id="SSF55008">
    <property type="entry name" value="HMA, heavy metal-associated domain"/>
    <property type="match status" value="1"/>
</dbReference>
<gene>
    <name evidence="4" type="ORF">FD04_GL001555</name>
</gene>
<evidence type="ECO:0000313" key="5">
    <source>
        <dbReference type="Proteomes" id="UP000051160"/>
    </source>
</evidence>
<accession>A0A0R1LNS8</accession>
<name>A0A0R1LNS8_9LACO</name>
<feature type="domain" description="HMA" evidence="3">
    <location>
        <begin position="8"/>
        <end position="74"/>
    </location>
</feature>
<dbReference type="PANTHER" id="PTHR46594:SF4">
    <property type="entry name" value="P-TYPE CATION-TRANSPORTING ATPASE"/>
    <property type="match status" value="1"/>
</dbReference>
<dbReference type="PANTHER" id="PTHR46594">
    <property type="entry name" value="P-TYPE CATION-TRANSPORTING ATPASE"/>
    <property type="match status" value="1"/>
</dbReference>
<dbReference type="PROSITE" id="PS50846">
    <property type="entry name" value="HMA_2"/>
    <property type="match status" value="1"/>
</dbReference>
<dbReference type="InterPro" id="IPR006121">
    <property type="entry name" value="HMA_dom"/>
</dbReference>
<organism evidence="4 5">
    <name type="scientific">Secundilactobacillus odoratitofui DSM 19909 = JCM 15043</name>
    <dbReference type="NCBI Taxonomy" id="1423776"/>
    <lineage>
        <taxon>Bacteria</taxon>
        <taxon>Bacillati</taxon>
        <taxon>Bacillota</taxon>
        <taxon>Bacilli</taxon>
        <taxon>Lactobacillales</taxon>
        <taxon>Lactobacillaceae</taxon>
        <taxon>Secundilactobacillus</taxon>
    </lineage>
</organism>
<dbReference type="InterPro" id="IPR036163">
    <property type="entry name" value="HMA_dom_sf"/>
</dbReference>
<dbReference type="PROSITE" id="PS01047">
    <property type="entry name" value="HMA_1"/>
    <property type="match status" value="1"/>
</dbReference>
<dbReference type="EMBL" id="AZEE01000029">
    <property type="protein sequence ID" value="KRK97526.1"/>
    <property type="molecule type" value="Genomic_DNA"/>
</dbReference>
<keyword evidence="2" id="KW-0479">Metal-binding</keyword>
<keyword evidence="5" id="KW-1185">Reference proteome</keyword>
<dbReference type="AlphaFoldDB" id="A0A0R1LNS8"/>
<dbReference type="PATRIC" id="fig|1423776.4.peg.1574"/>
<evidence type="ECO:0000256" key="2">
    <source>
        <dbReference type="ARBA" id="ARBA00022723"/>
    </source>
</evidence>
<dbReference type="Pfam" id="PF00403">
    <property type="entry name" value="HMA"/>
    <property type="match status" value="1"/>
</dbReference>
<dbReference type="Proteomes" id="UP000051160">
    <property type="component" value="Unassembled WGS sequence"/>
</dbReference>
<evidence type="ECO:0000256" key="1">
    <source>
        <dbReference type="ARBA" id="ARBA00015313"/>
    </source>
</evidence>
<proteinExistence type="predicted"/>
<sequence>MEVLIMTKRAILQLDGLTCPSCMTKIQSALQNQAGVEKVQVLFNASKAKADFDDSQVSAEQLAAVVDKLGYEVKKIKVKDSVAAN</sequence>
<reference evidence="4 5" key="1">
    <citation type="journal article" date="2015" name="Genome Announc.">
        <title>Expanding the biotechnology potential of lactobacilli through comparative genomics of 213 strains and associated genera.</title>
        <authorList>
            <person name="Sun Z."/>
            <person name="Harris H.M."/>
            <person name="McCann A."/>
            <person name="Guo C."/>
            <person name="Argimon S."/>
            <person name="Zhang W."/>
            <person name="Yang X."/>
            <person name="Jeffery I.B."/>
            <person name="Cooney J.C."/>
            <person name="Kagawa T.F."/>
            <person name="Liu W."/>
            <person name="Song Y."/>
            <person name="Salvetti E."/>
            <person name="Wrobel A."/>
            <person name="Rasinkangas P."/>
            <person name="Parkhill J."/>
            <person name="Rea M.C."/>
            <person name="O'Sullivan O."/>
            <person name="Ritari J."/>
            <person name="Douillard F.P."/>
            <person name="Paul Ross R."/>
            <person name="Yang R."/>
            <person name="Briner A.E."/>
            <person name="Felis G.E."/>
            <person name="de Vos W.M."/>
            <person name="Barrangou R."/>
            <person name="Klaenhammer T.R."/>
            <person name="Caufield P.W."/>
            <person name="Cui Y."/>
            <person name="Zhang H."/>
            <person name="O'Toole P.W."/>
        </authorList>
    </citation>
    <scope>NUCLEOTIDE SEQUENCE [LARGE SCALE GENOMIC DNA]</scope>
    <source>
        <strain evidence="4 5">DSM 19909</strain>
    </source>
</reference>
<dbReference type="STRING" id="1423776.FD04_GL001555"/>
<dbReference type="InterPro" id="IPR017969">
    <property type="entry name" value="Heavy-metal-associated_CS"/>
</dbReference>
<dbReference type="CDD" id="cd00371">
    <property type="entry name" value="HMA"/>
    <property type="match status" value="1"/>
</dbReference>
<evidence type="ECO:0000313" key="4">
    <source>
        <dbReference type="EMBL" id="KRK97526.1"/>
    </source>
</evidence>
<dbReference type="Gene3D" id="3.30.70.100">
    <property type="match status" value="1"/>
</dbReference>